<proteinExistence type="predicted"/>
<reference evidence="2" key="1">
    <citation type="submission" date="2012-11" db="EMBL/GenBank/DDBJ databases">
        <authorList>
            <person name="Lucero-Rivera Y.E."/>
            <person name="Tovar-Ramirez D."/>
        </authorList>
    </citation>
    <scope>NUCLEOTIDE SEQUENCE [LARGE SCALE GENOMIC DNA]</scope>
    <source>
        <strain evidence="2">Araruama</strain>
    </source>
</reference>
<evidence type="ECO:0000313" key="2">
    <source>
        <dbReference type="Proteomes" id="UP000189670"/>
    </source>
</evidence>
<dbReference type="AlphaFoldDB" id="A0A1V1NWY2"/>
<name>A0A1V1NWY2_9BACT</name>
<protein>
    <submittedName>
        <fullName evidence="1">Uncharacterized protein</fullName>
    </submittedName>
</protein>
<comment type="caution">
    <text evidence="1">The sequence shown here is derived from an EMBL/GenBank/DDBJ whole genome shotgun (WGS) entry which is preliminary data.</text>
</comment>
<organism evidence="1 2">
    <name type="scientific">Candidatus Magnetoglobus multicellularis str. Araruama</name>
    <dbReference type="NCBI Taxonomy" id="890399"/>
    <lineage>
        <taxon>Bacteria</taxon>
        <taxon>Pseudomonadati</taxon>
        <taxon>Thermodesulfobacteriota</taxon>
        <taxon>Desulfobacteria</taxon>
        <taxon>Desulfobacterales</taxon>
        <taxon>Desulfobacteraceae</taxon>
        <taxon>Candidatus Magnetoglobus</taxon>
    </lineage>
</organism>
<evidence type="ECO:0000313" key="1">
    <source>
        <dbReference type="EMBL" id="ETR67068.1"/>
    </source>
</evidence>
<dbReference type="EMBL" id="ATBP01001577">
    <property type="protein sequence ID" value="ETR67068.1"/>
    <property type="molecule type" value="Genomic_DNA"/>
</dbReference>
<dbReference type="Proteomes" id="UP000189670">
    <property type="component" value="Unassembled WGS sequence"/>
</dbReference>
<gene>
    <name evidence="1" type="ORF">OMM_11996</name>
</gene>
<accession>A0A1V1NWY2</accession>
<sequence>MSKYLGKGKMVPGKIEEDMLDSSWKIWSIGFDVHLKTVFAAVLVPDYKESKIQRFVCKFETDYNSLQEMKNGCLV</sequence>